<protein>
    <recommendedName>
        <fullName evidence="3">Methylamine utilization protein</fullName>
    </recommendedName>
</protein>
<organism evidence="1 2">
    <name type="scientific">Litoribrevibacter albus</name>
    <dbReference type="NCBI Taxonomy" id="1473156"/>
    <lineage>
        <taxon>Bacteria</taxon>
        <taxon>Pseudomonadati</taxon>
        <taxon>Pseudomonadota</taxon>
        <taxon>Gammaproteobacteria</taxon>
        <taxon>Oceanospirillales</taxon>
        <taxon>Oceanospirillaceae</taxon>
        <taxon>Litoribrevibacter</taxon>
    </lineage>
</organism>
<dbReference type="AlphaFoldDB" id="A0AA37SCN5"/>
<sequence length="163" mass="18822">MKVMPSIMDQINKAFVPDVLVISKDSLVEFPNSDNIRHHVYSFSKPKPFELRLYSGKPEAPIRFENPGIVVLGCNIHDSMVGYIYVADNNTTYQSNHRGRVQIEALPDALERVYIWHPNLSQGVDQRIELNPEQLSPEHPIQLDIIKPPPRNTFEARFKRKFN</sequence>
<evidence type="ECO:0000313" key="1">
    <source>
        <dbReference type="EMBL" id="GLQ32573.1"/>
    </source>
</evidence>
<accession>A0AA37SCN5</accession>
<dbReference type="EMBL" id="BSNM01000016">
    <property type="protein sequence ID" value="GLQ32573.1"/>
    <property type="molecule type" value="Genomic_DNA"/>
</dbReference>
<reference evidence="1" key="2">
    <citation type="submission" date="2023-01" db="EMBL/GenBank/DDBJ databases">
        <title>Draft genome sequence of Litoribrevibacter albus strain NBRC 110071.</title>
        <authorList>
            <person name="Sun Q."/>
            <person name="Mori K."/>
        </authorList>
    </citation>
    <scope>NUCLEOTIDE SEQUENCE</scope>
    <source>
        <strain evidence="1">NBRC 110071</strain>
    </source>
</reference>
<reference evidence="1" key="1">
    <citation type="journal article" date="2014" name="Int. J. Syst. Evol. Microbiol.">
        <title>Complete genome sequence of Corynebacterium casei LMG S-19264T (=DSM 44701T), isolated from a smear-ripened cheese.</title>
        <authorList>
            <consortium name="US DOE Joint Genome Institute (JGI-PGF)"/>
            <person name="Walter F."/>
            <person name="Albersmeier A."/>
            <person name="Kalinowski J."/>
            <person name="Ruckert C."/>
        </authorList>
    </citation>
    <scope>NUCLEOTIDE SEQUENCE</scope>
    <source>
        <strain evidence="1">NBRC 110071</strain>
    </source>
</reference>
<keyword evidence="2" id="KW-1185">Reference proteome</keyword>
<dbReference type="InterPro" id="IPR008972">
    <property type="entry name" value="Cupredoxin"/>
</dbReference>
<comment type="caution">
    <text evidence="1">The sequence shown here is derived from an EMBL/GenBank/DDBJ whole genome shotgun (WGS) entry which is preliminary data.</text>
</comment>
<dbReference type="Gene3D" id="2.60.40.420">
    <property type="entry name" value="Cupredoxins - blue copper proteins"/>
    <property type="match status" value="1"/>
</dbReference>
<dbReference type="SUPFAM" id="SSF49503">
    <property type="entry name" value="Cupredoxins"/>
    <property type="match status" value="1"/>
</dbReference>
<evidence type="ECO:0000313" key="2">
    <source>
        <dbReference type="Proteomes" id="UP001161389"/>
    </source>
</evidence>
<dbReference type="Proteomes" id="UP001161389">
    <property type="component" value="Unassembled WGS sequence"/>
</dbReference>
<proteinExistence type="predicted"/>
<evidence type="ECO:0008006" key="3">
    <source>
        <dbReference type="Google" id="ProtNLM"/>
    </source>
</evidence>
<gene>
    <name evidence="1" type="ORF">GCM10007876_30520</name>
</gene>
<name>A0AA37SCN5_9GAMM</name>